<accession>A0ABD1DN44</accession>
<dbReference type="Proteomes" id="UP001562425">
    <property type="component" value="Unassembled WGS sequence"/>
</dbReference>
<evidence type="ECO:0000313" key="3">
    <source>
        <dbReference type="Proteomes" id="UP001562425"/>
    </source>
</evidence>
<proteinExistence type="predicted"/>
<evidence type="ECO:0000313" key="2">
    <source>
        <dbReference type="EMBL" id="KAL1401187.1"/>
    </source>
</evidence>
<sequence length="149" mass="17250">MRCGREVVFILVKTTTAVLRSTSVRRTEIHQLAQLPPPVDLHSPPNIDTDFRPDHMQIQLVNKSVSILCRKFQSRFRTTCGSQNTDDDNNVHPEDKPAPRYEGEMMVAILKCVDRLMKIFRPRQVLNIAIDGLKPLAKMNQQRSLRFRR</sequence>
<dbReference type="PANTHER" id="PTHR12341:SF41">
    <property type="entry name" value="5'-3' EXORIBONUCLEASE 2"/>
    <property type="match status" value="1"/>
</dbReference>
<protein>
    <recommendedName>
        <fullName evidence="1">Xrn1 N-terminal domain-containing protein</fullName>
    </recommendedName>
</protein>
<gene>
    <name evidence="2" type="ORF">pipiens_006818</name>
</gene>
<organism evidence="2 3">
    <name type="scientific">Culex pipiens pipiens</name>
    <name type="common">Northern house mosquito</name>
    <dbReference type="NCBI Taxonomy" id="38569"/>
    <lineage>
        <taxon>Eukaryota</taxon>
        <taxon>Metazoa</taxon>
        <taxon>Ecdysozoa</taxon>
        <taxon>Arthropoda</taxon>
        <taxon>Hexapoda</taxon>
        <taxon>Insecta</taxon>
        <taxon>Pterygota</taxon>
        <taxon>Neoptera</taxon>
        <taxon>Endopterygota</taxon>
        <taxon>Diptera</taxon>
        <taxon>Nematocera</taxon>
        <taxon>Culicoidea</taxon>
        <taxon>Culicidae</taxon>
        <taxon>Culicinae</taxon>
        <taxon>Culicini</taxon>
        <taxon>Culex</taxon>
        <taxon>Culex</taxon>
    </lineage>
</organism>
<evidence type="ECO:0000259" key="1">
    <source>
        <dbReference type="Pfam" id="PF03159"/>
    </source>
</evidence>
<dbReference type="Gene3D" id="3.40.50.12390">
    <property type="match status" value="1"/>
</dbReference>
<feature type="domain" description="Xrn1 N-terminal" evidence="1">
    <location>
        <begin position="89"/>
        <end position="148"/>
    </location>
</feature>
<reference evidence="2 3" key="1">
    <citation type="submission" date="2024-05" db="EMBL/GenBank/DDBJ databases">
        <title>Culex pipiens pipiens assembly and annotation.</title>
        <authorList>
            <person name="Alout H."/>
            <person name="Durand T."/>
        </authorList>
    </citation>
    <scope>NUCLEOTIDE SEQUENCE [LARGE SCALE GENOMIC DNA]</scope>
    <source>
        <strain evidence="2">HA-2024</strain>
        <tissue evidence="2">Whole body</tissue>
    </source>
</reference>
<dbReference type="Pfam" id="PF03159">
    <property type="entry name" value="XRN_N"/>
    <property type="match status" value="1"/>
</dbReference>
<dbReference type="InterPro" id="IPR027073">
    <property type="entry name" value="5_3_exoribonuclease"/>
</dbReference>
<dbReference type="AlphaFoldDB" id="A0ABD1DN44"/>
<name>A0ABD1DN44_CULPP</name>
<dbReference type="PANTHER" id="PTHR12341">
    <property type="entry name" value="5'-&gt;3' EXORIBONUCLEASE"/>
    <property type="match status" value="1"/>
</dbReference>
<keyword evidence="3" id="KW-1185">Reference proteome</keyword>
<dbReference type="EMBL" id="JBEHCU010005009">
    <property type="protein sequence ID" value="KAL1401187.1"/>
    <property type="molecule type" value="Genomic_DNA"/>
</dbReference>
<comment type="caution">
    <text evidence="2">The sequence shown here is derived from an EMBL/GenBank/DDBJ whole genome shotgun (WGS) entry which is preliminary data.</text>
</comment>
<dbReference type="InterPro" id="IPR004859">
    <property type="entry name" value="Xrn1_N"/>
</dbReference>